<dbReference type="AlphaFoldDB" id="A0A6J6HUQ7"/>
<evidence type="ECO:0000313" key="2">
    <source>
        <dbReference type="EMBL" id="CAB4617831.1"/>
    </source>
</evidence>
<keyword evidence="1" id="KW-1133">Transmembrane helix</keyword>
<feature type="transmembrane region" description="Helical" evidence="1">
    <location>
        <begin position="47"/>
        <end position="66"/>
    </location>
</feature>
<feature type="transmembrane region" description="Helical" evidence="1">
    <location>
        <begin position="17"/>
        <end position="35"/>
    </location>
</feature>
<gene>
    <name evidence="2" type="ORF">UFOPK1939_00332</name>
</gene>
<name>A0A6J6HUQ7_9ZZZZ</name>
<dbReference type="EMBL" id="CAEZVF010000031">
    <property type="protein sequence ID" value="CAB4617831.1"/>
    <property type="molecule type" value="Genomic_DNA"/>
</dbReference>
<keyword evidence="1" id="KW-0472">Membrane</keyword>
<keyword evidence="1" id="KW-0812">Transmembrane</keyword>
<reference evidence="2" key="1">
    <citation type="submission" date="2020-05" db="EMBL/GenBank/DDBJ databases">
        <authorList>
            <person name="Chiriac C."/>
            <person name="Salcher M."/>
            <person name="Ghai R."/>
            <person name="Kavagutti S V."/>
        </authorList>
    </citation>
    <scope>NUCLEOTIDE SEQUENCE</scope>
</reference>
<proteinExistence type="predicted"/>
<organism evidence="2">
    <name type="scientific">freshwater metagenome</name>
    <dbReference type="NCBI Taxonomy" id="449393"/>
    <lineage>
        <taxon>unclassified sequences</taxon>
        <taxon>metagenomes</taxon>
        <taxon>ecological metagenomes</taxon>
    </lineage>
</organism>
<evidence type="ECO:0000256" key="1">
    <source>
        <dbReference type="SAM" id="Phobius"/>
    </source>
</evidence>
<accession>A0A6J6HUQ7</accession>
<protein>
    <submittedName>
        <fullName evidence="2">Unannotated protein</fullName>
    </submittedName>
</protein>
<sequence length="71" mass="7518">MTQEGPGPQRKDQDSEAAWGVVGYLVSGLVAWGGLGAIADHFFDTSLFFPIGLALGAGLGMYLVWVRYGKA</sequence>